<dbReference type="AlphaFoldDB" id="A0AAU9JP68"/>
<feature type="region of interest" description="Disordered" evidence="2">
    <location>
        <begin position="1"/>
        <end position="42"/>
    </location>
</feature>
<protein>
    <submittedName>
        <fullName evidence="3">Uncharacterized protein</fullName>
    </submittedName>
</protein>
<evidence type="ECO:0000256" key="2">
    <source>
        <dbReference type="SAM" id="MobiDB-lite"/>
    </source>
</evidence>
<name>A0AAU9JP68_9CILI</name>
<dbReference type="EMBL" id="CAJZBQ010000032">
    <property type="protein sequence ID" value="CAG9322678.1"/>
    <property type="molecule type" value="Genomic_DNA"/>
</dbReference>
<feature type="coiled-coil region" evidence="1">
    <location>
        <begin position="348"/>
        <end position="494"/>
    </location>
</feature>
<sequence>MSRRHKSIDSKIQSQRHRTKKSLPPISHHLRDISDNSARATPCDKTPELSLYTYFNDKSFTSKEHTTAHKFFTHEPLSPASPSPDLLSRSVIIPTETPTPKILINPSLQLIGKTSKWEIMERIENYEIKRIQKVNPKRNFKNLSDEFYMWFQCYSEIVPLIKMQSEETAKAVSKINEYILSLFSEVTHQFRIQNKERKEEKLGLEKKLQECKAIIIKMQGDSEERMKESKIDEEKIKKEINEIFGEDDREYQLLKQKANRLNSVRGGATIDVLNEIYNDMMQEREIPSLRNYDNPILKPEDIEKNLMKNFRILQTNTARRVHKIFESKQTKLDNVTQTEETFIEPQKYDEANSKIERLEKQFHQLAYDYNAKIEEISSLNKEIKTLNFEKEDMKMILSRTQKEAEMMIEQVANIKKENLKLKTEVDEEKAELANRLAEKKNLEMRIEQQSKRIEKLVEKTEGYERLIKENGEKIKDLEEKNKGSQEKLNKEISKGLLSSKHTSTNNMSGSSNSIIIPQPGLENDEENQNIFQKSDSNSTIDFNARAISRLSMDTNCSQSTGVTQSVAKHQPRNSFLSKVDEMQPTPVNTKSTLKKHINKETDYANKSSKKSVLNNEESRLEEEELQLDKKWRESIIATIDSHNSTSPTSYLSDPYLRISKKARLGENGIPVQLFDEDSSTLELSIKNARENSKGIQYNWETPDIDYNDEKLYDSNGNIVYLVPFNPNNIYGLNGDNYHHTLKQIFQAQPKIPDLKDSVMFRPSYVLDKNEDMMVDKLRKKHKKKNKLAKQAIISPYLQ</sequence>
<dbReference type="Proteomes" id="UP001162131">
    <property type="component" value="Unassembled WGS sequence"/>
</dbReference>
<gene>
    <name evidence="3" type="ORF">BSTOLATCC_MIC31796</name>
</gene>
<keyword evidence="1" id="KW-0175">Coiled coil</keyword>
<organism evidence="3 4">
    <name type="scientific">Blepharisma stoltei</name>
    <dbReference type="NCBI Taxonomy" id="1481888"/>
    <lineage>
        <taxon>Eukaryota</taxon>
        <taxon>Sar</taxon>
        <taxon>Alveolata</taxon>
        <taxon>Ciliophora</taxon>
        <taxon>Postciliodesmatophora</taxon>
        <taxon>Heterotrichea</taxon>
        <taxon>Heterotrichida</taxon>
        <taxon>Blepharismidae</taxon>
        <taxon>Blepharisma</taxon>
    </lineage>
</organism>
<feature type="coiled-coil region" evidence="1">
    <location>
        <begin position="603"/>
        <end position="633"/>
    </location>
</feature>
<evidence type="ECO:0000313" key="3">
    <source>
        <dbReference type="EMBL" id="CAG9322678.1"/>
    </source>
</evidence>
<keyword evidence="4" id="KW-1185">Reference proteome</keyword>
<accession>A0AAU9JP68</accession>
<comment type="caution">
    <text evidence="3">The sequence shown here is derived from an EMBL/GenBank/DDBJ whole genome shotgun (WGS) entry which is preliminary data.</text>
</comment>
<evidence type="ECO:0000313" key="4">
    <source>
        <dbReference type="Proteomes" id="UP001162131"/>
    </source>
</evidence>
<reference evidence="3" key="1">
    <citation type="submission" date="2021-09" db="EMBL/GenBank/DDBJ databases">
        <authorList>
            <consortium name="AG Swart"/>
            <person name="Singh M."/>
            <person name="Singh A."/>
            <person name="Seah K."/>
            <person name="Emmerich C."/>
        </authorList>
    </citation>
    <scope>NUCLEOTIDE SEQUENCE</scope>
    <source>
        <strain evidence="3">ATCC30299</strain>
    </source>
</reference>
<proteinExistence type="predicted"/>
<evidence type="ECO:0000256" key="1">
    <source>
        <dbReference type="SAM" id="Coils"/>
    </source>
</evidence>